<evidence type="ECO:0000259" key="3">
    <source>
        <dbReference type="Pfam" id="PF00501"/>
    </source>
</evidence>
<dbReference type="PANTHER" id="PTHR43272">
    <property type="entry name" value="LONG-CHAIN-FATTY-ACID--COA LIGASE"/>
    <property type="match status" value="1"/>
</dbReference>
<dbReference type="PANTHER" id="PTHR43272:SF33">
    <property type="entry name" value="AMP-BINDING DOMAIN-CONTAINING PROTEIN-RELATED"/>
    <property type="match status" value="1"/>
</dbReference>
<dbReference type="GO" id="GO:0005524">
    <property type="term" value="F:ATP binding"/>
    <property type="evidence" value="ECO:0007669"/>
    <property type="project" value="UniProtKB-KW"/>
</dbReference>
<dbReference type="GO" id="GO:0004467">
    <property type="term" value="F:long-chain fatty acid-CoA ligase activity"/>
    <property type="evidence" value="ECO:0007669"/>
    <property type="project" value="TreeGrafter"/>
</dbReference>
<dbReference type="SUPFAM" id="SSF56801">
    <property type="entry name" value="Acetyl-CoA synthetase-like"/>
    <property type="match status" value="1"/>
</dbReference>
<dbReference type="GO" id="GO:0016020">
    <property type="term" value="C:membrane"/>
    <property type="evidence" value="ECO:0007669"/>
    <property type="project" value="TreeGrafter"/>
</dbReference>
<sequence>MTNQAGAGDVSVLDAFFRRERQHPDRVWLVQPVAEGQVQEVSWGQAGEQARRLAGWLQQLDLPERSHIAILSKNCAHWIISDLAIWMAGHVSVPVPPTLPDEAIRHTLEHAEARAVIVGKLDDWAKVRPGLPTGIPWVGMPLAQPDERLLDWAGLQQSNEPLSQAVERDPAELATIIYTAGTTAPPKGCMLSFANMQFAASNFLRLFLTVEQDRVLSWLPLAHVAERHFIEMQSLLSGMTVYFAHSRATFIEDLRRARPTLFLGTPSAWHQIRQGAMRRSQQRVLDAALKIPLIGKHLAGGLLEQLGLDQLRFGLAGGDVAPVELLEWYHRLGVRLFQLYGLTENCSYSHVGRPERLRPGWCGLPNPGVECRLGDNQEILVRSRATMLGYYRDPERTARVIDEHGFVHTGDRGEIDTDGFLRLTGRISDLFQTSEGRQVVPQPIEQRLLAHGLVQQACVVGEGLPQPLALIILTPEAHTAARHETERELEILLRAVNEGQPRAEQLGCLVIIDEEWSPDNGTLTGTQQLRRNVICARYHDRLGDWSVRGMTVVWAD</sequence>
<reference evidence="4" key="1">
    <citation type="submission" date="2014-07" db="EMBL/GenBank/DDBJ databases">
        <authorList>
            <person name="Urmite Genomes Urmite Genomes"/>
        </authorList>
    </citation>
    <scope>NUCLEOTIDE SEQUENCE</scope>
    <source>
        <strain evidence="4">12M76_air</strain>
    </source>
</reference>
<evidence type="ECO:0000256" key="1">
    <source>
        <dbReference type="ARBA" id="ARBA00022741"/>
    </source>
</evidence>
<feature type="domain" description="AMP-dependent synthetase/ligase" evidence="3">
    <location>
        <begin position="16"/>
        <end position="391"/>
    </location>
</feature>
<dbReference type="Gene3D" id="3.40.50.12780">
    <property type="entry name" value="N-terminal domain of ligase-like"/>
    <property type="match status" value="1"/>
</dbReference>
<accession>A0A078M949</accession>
<dbReference type="Pfam" id="PF00501">
    <property type="entry name" value="AMP-binding"/>
    <property type="match status" value="1"/>
</dbReference>
<dbReference type="RefSeq" id="WP_044497996.1">
    <property type="nucleotide sequence ID" value="NZ_LK391969.1"/>
</dbReference>
<evidence type="ECO:0000256" key="2">
    <source>
        <dbReference type="ARBA" id="ARBA00022840"/>
    </source>
</evidence>
<keyword evidence="2" id="KW-0067">ATP-binding</keyword>
<gene>
    <name evidence="4" type="ORF">BN1049_00326</name>
</gene>
<dbReference type="EMBL" id="LM997413">
    <property type="protein sequence ID" value="CEA01176.1"/>
    <property type="molecule type" value="Genomic_DNA"/>
</dbReference>
<dbReference type="EMBL" id="LK391969">
    <property type="protein sequence ID" value="CEF25424.1"/>
    <property type="molecule type" value="Genomic_DNA"/>
</dbReference>
<dbReference type="PATRIC" id="fig|1461581.3.peg.321"/>
<dbReference type="AlphaFoldDB" id="A0A078M949"/>
<name>A0A078M949_9PSED</name>
<evidence type="ECO:0000313" key="4">
    <source>
        <dbReference type="EMBL" id="CEA01176.1"/>
    </source>
</evidence>
<dbReference type="InterPro" id="IPR042099">
    <property type="entry name" value="ANL_N_sf"/>
</dbReference>
<dbReference type="OrthoDB" id="9803968at2"/>
<organism evidence="4">
    <name type="scientific">Pseudomonas saudimassiliensis</name>
    <dbReference type="NCBI Taxonomy" id="1461581"/>
    <lineage>
        <taxon>Bacteria</taxon>
        <taxon>Pseudomonadati</taxon>
        <taxon>Pseudomonadota</taxon>
        <taxon>Gammaproteobacteria</taxon>
        <taxon>Pseudomonadales</taxon>
        <taxon>Pseudomonadaceae</taxon>
        <taxon>Pseudomonas</taxon>
    </lineage>
</organism>
<proteinExistence type="predicted"/>
<dbReference type="InterPro" id="IPR000873">
    <property type="entry name" value="AMP-dep_synth/lig_dom"/>
</dbReference>
<keyword evidence="1" id="KW-0547">Nucleotide-binding</keyword>
<dbReference type="Pfam" id="PF23562">
    <property type="entry name" value="AMP-binding_C_3"/>
    <property type="match status" value="1"/>
</dbReference>
<protein>
    <submittedName>
        <fullName evidence="4">AMP-binding protein</fullName>
    </submittedName>
</protein>